<protein>
    <submittedName>
        <fullName evidence="1">DUF6461 domain-containing protein</fullName>
    </submittedName>
</protein>
<dbReference type="Proteomes" id="UP001589646">
    <property type="component" value="Unassembled WGS sequence"/>
</dbReference>
<name>A0ABV5Q187_9ACTN</name>
<reference evidence="1 2" key="1">
    <citation type="submission" date="2024-09" db="EMBL/GenBank/DDBJ databases">
        <authorList>
            <person name="Sun Q."/>
            <person name="Mori K."/>
        </authorList>
    </citation>
    <scope>NUCLEOTIDE SEQUENCE [LARGE SCALE GENOMIC DNA]</scope>
    <source>
        <strain evidence="1 2">JCM 3323</strain>
    </source>
</reference>
<sequence>MSDLFASYVTTRDLFPDQGSITWGSVAETEALVELLGSPAREISGATVDDVSAAVMDLSGDEAIVLISQRGGWTVLFEPAPCCGFDPRALQQLSAAGAALNVSWTVNHDVWITYASGGQIVAKFDPLDLAGVQPKSGEEWLQGLPVTPSQWAADWMAACLALGEHLSSIHLDANWLRAGHQAIIIRRSPVVTTAASHLDLEDDELAAAQQDPRVAAVIAEPTTDKLPLITELIARIAVSSASLPGQALVDRTFQLIMAGHDNRSDSAEVRSQLRIWSNDLTKQANAAFASSGASGHALPGRETAHGRLLLQRAAVETLVKALTDDDPAYVAYKTASQAQATHPNTANGDAGRLRALLLAAYHIYDQG</sequence>
<dbReference type="EMBL" id="JBHMCE010000006">
    <property type="protein sequence ID" value="MFB9529256.1"/>
    <property type="molecule type" value="Genomic_DNA"/>
</dbReference>
<keyword evidence="2" id="KW-1185">Reference proteome</keyword>
<dbReference type="InterPro" id="IPR045592">
    <property type="entry name" value="DUF6461"/>
</dbReference>
<gene>
    <name evidence="1" type="ORF">ACFFRN_21840</name>
</gene>
<proteinExistence type="predicted"/>
<accession>A0ABV5Q187</accession>
<evidence type="ECO:0000313" key="2">
    <source>
        <dbReference type="Proteomes" id="UP001589646"/>
    </source>
</evidence>
<comment type="caution">
    <text evidence="1">The sequence shown here is derived from an EMBL/GenBank/DDBJ whole genome shotgun (WGS) entry which is preliminary data.</text>
</comment>
<evidence type="ECO:0000313" key="1">
    <source>
        <dbReference type="EMBL" id="MFB9529256.1"/>
    </source>
</evidence>
<organism evidence="1 2">
    <name type="scientific">Nonomuraea roseola</name>
    <dbReference type="NCBI Taxonomy" id="46179"/>
    <lineage>
        <taxon>Bacteria</taxon>
        <taxon>Bacillati</taxon>
        <taxon>Actinomycetota</taxon>
        <taxon>Actinomycetes</taxon>
        <taxon>Streptosporangiales</taxon>
        <taxon>Streptosporangiaceae</taxon>
        <taxon>Nonomuraea</taxon>
    </lineage>
</organism>
<dbReference type="Pfam" id="PF20062">
    <property type="entry name" value="DUF6461"/>
    <property type="match status" value="1"/>
</dbReference>
<dbReference type="RefSeq" id="WP_346128652.1">
    <property type="nucleotide sequence ID" value="NZ_BAAAXC010000015.1"/>
</dbReference>